<reference evidence="2" key="1">
    <citation type="submission" date="2018-05" db="EMBL/GenBank/DDBJ databases">
        <authorList>
            <person name="Lanie J.A."/>
            <person name="Ng W.-L."/>
            <person name="Kazmierczak K.M."/>
            <person name="Andrzejewski T.M."/>
            <person name="Davidsen T.M."/>
            <person name="Wayne K.J."/>
            <person name="Tettelin H."/>
            <person name="Glass J.I."/>
            <person name="Rusch D."/>
            <person name="Podicherti R."/>
            <person name="Tsui H.-C.T."/>
            <person name="Winkler M.E."/>
        </authorList>
    </citation>
    <scope>NUCLEOTIDE SEQUENCE</scope>
</reference>
<sequence length="187" mass="20409">MAGLILLATTSVFSTLASAHEVAPGQLLYGVDRAKITGIAADHEPFALDQTVRLAIEVEMLPGMHVNANPPTFDWMIPVEVSVEGVEGISLVEAFYPEPVSVKFPYDDEPYLVYQDTFVLGLVLVIAEDIPIGGRELQVVLDYQACNDEACFAPTDTSIKMPIMMVADVDQSREISSPLIDRAPFPR</sequence>
<gene>
    <name evidence="2" type="ORF">METZ01_LOCUS13412</name>
</gene>
<dbReference type="Pfam" id="PF11412">
    <property type="entry name" value="DsbD_N"/>
    <property type="match status" value="1"/>
</dbReference>
<dbReference type="EMBL" id="UINC01000751">
    <property type="protein sequence ID" value="SUZ60558.1"/>
    <property type="molecule type" value="Genomic_DNA"/>
</dbReference>
<protein>
    <recommendedName>
        <fullName evidence="1">Thiol:disulfide interchange protein DsbD N-terminal domain-containing protein</fullName>
    </recommendedName>
</protein>
<organism evidence="2">
    <name type="scientific">marine metagenome</name>
    <dbReference type="NCBI Taxonomy" id="408172"/>
    <lineage>
        <taxon>unclassified sequences</taxon>
        <taxon>metagenomes</taxon>
        <taxon>ecological metagenomes</taxon>
    </lineage>
</organism>
<dbReference type="InterPro" id="IPR028250">
    <property type="entry name" value="DsbDN"/>
</dbReference>
<accession>A0A381P2X0</accession>
<dbReference type="Gene3D" id="2.60.40.1250">
    <property type="entry name" value="Thiol:disulfide interchange protein DsbD, N-terminal domain"/>
    <property type="match status" value="1"/>
</dbReference>
<name>A0A381P2X0_9ZZZZ</name>
<evidence type="ECO:0000259" key="1">
    <source>
        <dbReference type="Pfam" id="PF11412"/>
    </source>
</evidence>
<dbReference type="AlphaFoldDB" id="A0A381P2X0"/>
<evidence type="ECO:0000313" key="2">
    <source>
        <dbReference type="EMBL" id="SUZ60558.1"/>
    </source>
</evidence>
<proteinExistence type="predicted"/>
<dbReference type="InterPro" id="IPR036929">
    <property type="entry name" value="DsbDN_sf"/>
</dbReference>
<feature type="domain" description="Thiol:disulfide interchange protein DsbD N-terminal" evidence="1">
    <location>
        <begin position="47"/>
        <end position="160"/>
    </location>
</feature>